<organism evidence="1 2">
    <name type="scientific">Tetradesmus obliquus</name>
    <name type="common">Green alga</name>
    <name type="synonym">Acutodesmus obliquus</name>
    <dbReference type="NCBI Taxonomy" id="3088"/>
    <lineage>
        <taxon>Eukaryota</taxon>
        <taxon>Viridiplantae</taxon>
        <taxon>Chlorophyta</taxon>
        <taxon>core chlorophytes</taxon>
        <taxon>Chlorophyceae</taxon>
        <taxon>CS clade</taxon>
        <taxon>Sphaeropleales</taxon>
        <taxon>Scenedesmaceae</taxon>
        <taxon>Tetradesmus</taxon>
    </lineage>
</organism>
<accession>A0A383W348</accession>
<proteinExistence type="predicted"/>
<evidence type="ECO:0000313" key="2">
    <source>
        <dbReference type="Proteomes" id="UP000256970"/>
    </source>
</evidence>
<evidence type="ECO:0000313" key="1">
    <source>
        <dbReference type="EMBL" id="SZX71542.1"/>
    </source>
</evidence>
<dbReference type="Proteomes" id="UP000256970">
    <property type="component" value="Unassembled WGS sequence"/>
</dbReference>
<name>A0A383W348_TETOB</name>
<keyword evidence="2" id="KW-1185">Reference proteome</keyword>
<reference evidence="1 2" key="1">
    <citation type="submission" date="2016-10" db="EMBL/GenBank/DDBJ databases">
        <authorList>
            <person name="Cai Z."/>
        </authorList>
    </citation>
    <scope>NUCLEOTIDE SEQUENCE [LARGE SCALE GENOMIC DNA]</scope>
</reference>
<dbReference type="AlphaFoldDB" id="A0A383W348"/>
<dbReference type="EMBL" id="FNXT01001058">
    <property type="protein sequence ID" value="SZX71542.1"/>
    <property type="molecule type" value="Genomic_DNA"/>
</dbReference>
<sequence>MAAPPAADAASGKQRTPQRVQQVLEYLQSHPMTITSLPMQYDADSTVPLPDCIAGLQPADVLPTSSSSSSSTGREHMARVIAGLLYVACGGLDAAHNLVTPLCWGSWTPYAGKPVASSPAAAEAAFVHALIHRQEGQCIGEFGSGFSNANYWYRAAGQHPINAALLKEARKLAAGNAAAEAHVAKHGSSWVPSKFVGLCCEVAERRDPQLLKFCEGVMAAEMRLLLDYCYQQL</sequence>
<protein>
    <submittedName>
        <fullName evidence="1">Uncharacterized protein</fullName>
    </submittedName>
</protein>
<gene>
    <name evidence="1" type="ORF">BQ4739_LOCUS11679</name>
</gene>